<dbReference type="InterPro" id="IPR001789">
    <property type="entry name" value="Sig_transdc_resp-reg_receiver"/>
</dbReference>
<dbReference type="SUPFAM" id="SSF52172">
    <property type="entry name" value="CheY-like"/>
    <property type="match status" value="1"/>
</dbReference>
<dbReference type="GO" id="GO:0000160">
    <property type="term" value="P:phosphorelay signal transduction system"/>
    <property type="evidence" value="ECO:0007669"/>
    <property type="project" value="InterPro"/>
</dbReference>
<protein>
    <recommendedName>
        <fullName evidence="2">Response regulatory domain-containing protein</fullName>
    </recommendedName>
</protein>
<dbReference type="Pfam" id="PF00072">
    <property type="entry name" value="Response_reg"/>
    <property type="match status" value="1"/>
</dbReference>
<dbReference type="SMART" id="SM00448">
    <property type="entry name" value="REC"/>
    <property type="match status" value="1"/>
</dbReference>
<organism evidence="3">
    <name type="scientific">marine metagenome</name>
    <dbReference type="NCBI Taxonomy" id="408172"/>
    <lineage>
        <taxon>unclassified sequences</taxon>
        <taxon>metagenomes</taxon>
        <taxon>ecological metagenomes</taxon>
    </lineage>
</organism>
<accession>A0A381YBD9</accession>
<evidence type="ECO:0000256" key="1">
    <source>
        <dbReference type="ARBA" id="ARBA00022553"/>
    </source>
</evidence>
<dbReference type="InterPro" id="IPR011006">
    <property type="entry name" value="CheY-like_superfamily"/>
</dbReference>
<dbReference type="PROSITE" id="PS50110">
    <property type="entry name" value="RESPONSE_REGULATORY"/>
    <property type="match status" value="1"/>
</dbReference>
<evidence type="ECO:0000259" key="2">
    <source>
        <dbReference type="PROSITE" id="PS50110"/>
    </source>
</evidence>
<keyword evidence="1" id="KW-0597">Phosphoprotein</keyword>
<proteinExistence type="predicted"/>
<reference evidence="3" key="1">
    <citation type="submission" date="2018-05" db="EMBL/GenBank/DDBJ databases">
        <authorList>
            <person name="Lanie J.A."/>
            <person name="Ng W.-L."/>
            <person name="Kazmierczak K.M."/>
            <person name="Andrzejewski T.M."/>
            <person name="Davidsen T.M."/>
            <person name="Wayne K.J."/>
            <person name="Tettelin H."/>
            <person name="Glass J.I."/>
            <person name="Rusch D."/>
            <person name="Podicherti R."/>
            <person name="Tsui H.-C.T."/>
            <person name="Winkler M.E."/>
        </authorList>
    </citation>
    <scope>NUCLEOTIDE SEQUENCE</scope>
</reference>
<dbReference type="PANTHER" id="PTHR44591:SF3">
    <property type="entry name" value="RESPONSE REGULATORY DOMAIN-CONTAINING PROTEIN"/>
    <property type="match status" value="1"/>
</dbReference>
<evidence type="ECO:0000313" key="3">
    <source>
        <dbReference type="EMBL" id="SVA74315.1"/>
    </source>
</evidence>
<feature type="domain" description="Response regulatory" evidence="2">
    <location>
        <begin position="5"/>
        <end position="120"/>
    </location>
</feature>
<gene>
    <name evidence="3" type="ORF">METZ01_LOCUS127169</name>
</gene>
<name>A0A381YBD9_9ZZZZ</name>
<dbReference type="InterPro" id="IPR050595">
    <property type="entry name" value="Bact_response_regulator"/>
</dbReference>
<dbReference type="Gene3D" id="3.40.50.2300">
    <property type="match status" value="1"/>
</dbReference>
<dbReference type="AlphaFoldDB" id="A0A381YBD9"/>
<dbReference type="EMBL" id="UINC01017822">
    <property type="protein sequence ID" value="SVA74315.1"/>
    <property type="molecule type" value="Genomic_DNA"/>
</dbReference>
<sequence>MIKGRILIIEDEAIVADDILFCLREAGHEVPLVCASGEEALEALEKQSVDLVLVDILLAGEIDGIETARQLRKRFQLPVVYLTSFTNESIIERAKETTPSGYIVKPFKRRELLATVEMALYRGEAPSDFMLGSTTSLSGHWLLNAWSEWLQESLNLIEKVGATLSGDIQKDFRKWYQQSGILSDDLQYFAALSPTDLCLLDRFFSLLVKLFVLQHPGCKLEFISEPKLDSIRCAPLLLIEILLSALDILALTVPENELRLRVGLVPAKESNIILHENTAENNYCFQIRLNNAAYSGKNTTFALLESSPRYPLILDALEKFGGTMIPFSGKSEGEFGFDIFVPLF</sequence>
<dbReference type="PANTHER" id="PTHR44591">
    <property type="entry name" value="STRESS RESPONSE REGULATOR PROTEIN 1"/>
    <property type="match status" value="1"/>
</dbReference>
<dbReference type="CDD" id="cd17534">
    <property type="entry name" value="REC_DC-like"/>
    <property type="match status" value="1"/>
</dbReference>